<dbReference type="InterPro" id="IPR029063">
    <property type="entry name" value="SAM-dependent_MTases_sf"/>
</dbReference>
<dbReference type="AlphaFoldDB" id="A0A4U3KUD6"/>
<dbReference type="GO" id="GO:0032259">
    <property type="term" value="P:methylation"/>
    <property type="evidence" value="ECO:0007669"/>
    <property type="project" value="UniProtKB-KW"/>
</dbReference>
<keyword evidence="1" id="KW-0489">Methyltransferase</keyword>
<dbReference type="Pfam" id="PF13489">
    <property type="entry name" value="Methyltransf_23"/>
    <property type="match status" value="1"/>
</dbReference>
<dbReference type="OrthoDB" id="9784101at2"/>
<comment type="caution">
    <text evidence="1">The sequence shown here is derived from an EMBL/GenBank/DDBJ whole genome shotgun (WGS) entry which is preliminary data.</text>
</comment>
<gene>
    <name evidence="1" type="ORF">FC093_22050</name>
</gene>
<keyword evidence="2" id="KW-1185">Reference proteome</keyword>
<dbReference type="EMBL" id="SZQL01000030">
    <property type="protein sequence ID" value="TKK64637.1"/>
    <property type="molecule type" value="Genomic_DNA"/>
</dbReference>
<evidence type="ECO:0000313" key="1">
    <source>
        <dbReference type="EMBL" id="TKK64637.1"/>
    </source>
</evidence>
<dbReference type="GO" id="GO:0008168">
    <property type="term" value="F:methyltransferase activity"/>
    <property type="evidence" value="ECO:0007669"/>
    <property type="project" value="UniProtKB-KW"/>
</dbReference>
<accession>A0A4U3KUD6</accession>
<dbReference type="RefSeq" id="WP_137263990.1">
    <property type="nucleotide sequence ID" value="NZ_SZQL01000030.1"/>
</dbReference>
<dbReference type="CDD" id="cd02440">
    <property type="entry name" value="AdoMet_MTases"/>
    <property type="match status" value="1"/>
</dbReference>
<proteinExistence type="predicted"/>
<protein>
    <submittedName>
        <fullName evidence="1">Class I SAM-dependent methyltransferase</fullName>
    </submittedName>
</protein>
<dbReference type="Gene3D" id="3.40.50.150">
    <property type="entry name" value="Vaccinia Virus protein VP39"/>
    <property type="match status" value="1"/>
</dbReference>
<evidence type="ECO:0000313" key="2">
    <source>
        <dbReference type="Proteomes" id="UP000305848"/>
    </source>
</evidence>
<keyword evidence="1" id="KW-0808">Transferase</keyword>
<dbReference type="SUPFAM" id="SSF53335">
    <property type="entry name" value="S-adenosyl-L-methionine-dependent methyltransferases"/>
    <property type="match status" value="1"/>
</dbReference>
<sequence>MTFSEAAQFLSATPIDNLQPAQWADLGCGNGLFTTVLSARLHSGSNIYAVDKRLPSSLQTANNEITITPVKADFVEDDLALYGLSGILMANALHYVKNKTALLQKLKTYLLPDAIFIIIEYDTTRANQWVPYPVPFTELQELFAANGFQHVQKTGERKSLYQSGRMYVCLVKT</sequence>
<name>A0A4U3KUD6_9BACT</name>
<organism evidence="1 2">
    <name type="scientific">Ilyomonas limi</name>
    <dbReference type="NCBI Taxonomy" id="2575867"/>
    <lineage>
        <taxon>Bacteria</taxon>
        <taxon>Pseudomonadati</taxon>
        <taxon>Bacteroidota</taxon>
        <taxon>Chitinophagia</taxon>
        <taxon>Chitinophagales</taxon>
        <taxon>Chitinophagaceae</taxon>
        <taxon>Ilyomonas</taxon>
    </lineage>
</organism>
<dbReference type="Proteomes" id="UP000305848">
    <property type="component" value="Unassembled WGS sequence"/>
</dbReference>
<reference evidence="1 2" key="1">
    <citation type="submission" date="2019-05" db="EMBL/GenBank/DDBJ databases">
        <title>Panacibacter sp. strain 17mud1-8 Genome sequencing and assembly.</title>
        <authorList>
            <person name="Chhetri G."/>
        </authorList>
    </citation>
    <scope>NUCLEOTIDE SEQUENCE [LARGE SCALE GENOMIC DNA]</scope>
    <source>
        <strain evidence="1 2">17mud1-8</strain>
    </source>
</reference>